<dbReference type="Gene3D" id="1.10.840.10">
    <property type="entry name" value="Ras guanine-nucleotide exchange factors catalytic domain"/>
    <property type="match status" value="1"/>
</dbReference>
<sequence>IPYFERDQVPPQANSVPQNRSQLQPSAKTNGDGSRPNIPSLNGGQQIAMSMKKSTQPLPERQSSLSESDSAIVRTATTASTSNSSTSLQGGNNGGCESTCIDSDSDVDGAEGGSSDVDDDDDNLDEEGDEDEDFDSGSSSHESLRDSFWDALLKEPKLRTPADIEVLVENVQKLPAFSNLSEGTRAALCRLMLVAVVREAGQVVLSDNEILDTWSVILNGTVEVIDPDGTIRELSSGDSFGVRLPPPGSPPSAATLVQKHRGQMRTVTEDCQFVCVAQTDYFRVMARAADAEVPETEEGDSGRVVLVYEDIRKEAGQSSDGGTTSPLPSSLPSTQISRVVIKGTPDKLIEHLKSPEPSDQSYAEDLLLTYRTFLPTPALLVRRLLSWWDEALPGTPTDQRLIRARIQRYVVLWVHNHPGDFHDRPAMLRFLETFSDLLQRDNGNRRLLHLALSTRARPRTVPVNLTLVVTPTSTSTTCHIVLPCVLVGGQGEFGVFVNQAEEIDYGPTGGYEIRAGLRRGDQLLVLQNRGVEGASLAQLASTIASLVLMSNRQPPGSTVTKTLAFTILYNPSQFYELMSKVGELNSRLTSKNRATVISTRGKQVHAFEVASIQEALSLINSSSRGAIGALPTNNVNKWMDQQQQQGHIQQLQPIPGKQLIRGGASLRYSPGTPQLRPSIATNKPSMISAEAPSPSSNPSSSELTRSSSQPDLTGVIGGSKSDQSRGSFSTSGWSDSSGSGGGNSGISVIRVWRSLGGEPKDQVSKLVALYPRTIARTAVRLAAQEFNIDHPEDAASEFCLCLVTVDEGPIMKQSRIADSMDDLANRIALNSRYYLKQNRVHDVLITDEVAKVIYNESKVSLTQLSPEEVAIQLTLDDFSVFRSIESAEFVDKVFGLTSSTQDNPDVGSNATATNSSTENIAGEPSIETRKGFPTGCANLDAFADLVNKEAYWVPSEICAETNLQKRVDMLKRFIKIAKLCKDLRNFNTMFCILVGLHMSPVERLRQTWERLPNKYVKMSRDLALVLDPSRNFAHYRNLLNSSPQSSPMTSPSQSGAHCLPLVPYLPLVLKDLTFIHLGNPSRTPASNTSSPQLINFAKLRMFAKEIRSLRRMCDIDYDLPLAQRLLQSSGNSNKFAFLLPGAGSGVGGGSNSFSSNSIDISSPQIQTNAIAASSNSNISLNSGSSITSDSQGSHGQAKKPSDGGVASLLSGATSLLLSTATGVGSSPTRNTVLPGSGVGIGVKKAKVKSIYAAWQMRLRVRTYMANLRVNEDLECLSQLSHRAENGGGGNVSVSSTKESTPTPAPVSTTSPPLPTSQPTPPPLPEKSNKSQLPPTPPQLSINSSVMSNTTNTSTISSHRSIFGNQSIEDVRKAIAHQERTSRRRMRMCAVPTYSQHQQYHPSHPQNQYYHQASSSYYQHYLSNGTPGYDPRMAQRLGRYLPPATANAYQLFQLHQQQHQQYRQQQTSAMAAAQWVARQQQLANQQRSKFQSPPHLPSQNQQSMPQQKQSPAYDYALIMKQQQQQMRNAASANFARRSSEPPPRGNVSLPQVITSPSLVHRRPSPQGPQPGGHMQRPPLPSYNEVVAMKQQQAHLLQNPQLQPVRNKDGRPML</sequence>
<feature type="compositionally biased region" description="Low complexity" evidence="3">
    <location>
        <begin position="1526"/>
        <end position="1535"/>
    </location>
</feature>
<evidence type="ECO:0000259" key="4">
    <source>
        <dbReference type="PROSITE" id="PS50009"/>
    </source>
</evidence>
<dbReference type="EMBL" id="UZAE01000215">
    <property type="protein sequence ID" value="VDN96557.1"/>
    <property type="molecule type" value="Genomic_DNA"/>
</dbReference>
<dbReference type="SUPFAM" id="SSF51206">
    <property type="entry name" value="cAMP-binding domain-like"/>
    <property type="match status" value="1"/>
</dbReference>
<dbReference type="STRING" id="102285.A0A158QGS7"/>
<feature type="compositionally biased region" description="Low complexity" evidence="3">
    <location>
        <begin position="75"/>
        <end position="87"/>
    </location>
</feature>
<gene>
    <name evidence="7" type="ORF">HNAJ_LOCUS698</name>
</gene>
<organism evidence="9">
    <name type="scientific">Rodentolepis nana</name>
    <name type="common">Dwarf tapeworm</name>
    <name type="synonym">Hymenolepis nana</name>
    <dbReference type="NCBI Taxonomy" id="102285"/>
    <lineage>
        <taxon>Eukaryota</taxon>
        <taxon>Metazoa</taxon>
        <taxon>Spiralia</taxon>
        <taxon>Lophotrochozoa</taxon>
        <taxon>Platyhelminthes</taxon>
        <taxon>Cestoda</taxon>
        <taxon>Eucestoda</taxon>
        <taxon>Cyclophyllidea</taxon>
        <taxon>Hymenolepididae</taxon>
        <taxon>Rodentolepis</taxon>
    </lineage>
</organism>
<proteinExistence type="predicted"/>
<evidence type="ECO:0000256" key="3">
    <source>
        <dbReference type="SAM" id="MobiDB-lite"/>
    </source>
</evidence>
<keyword evidence="1 2" id="KW-0344">Guanine-nucleotide releasing factor</keyword>
<dbReference type="SUPFAM" id="SSF48366">
    <property type="entry name" value="Ras GEF"/>
    <property type="match status" value="1"/>
</dbReference>
<dbReference type="SMART" id="SM00100">
    <property type="entry name" value="cNMP"/>
    <property type="match status" value="1"/>
</dbReference>
<evidence type="ECO:0000256" key="1">
    <source>
        <dbReference type="ARBA" id="ARBA00022658"/>
    </source>
</evidence>
<evidence type="ECO:0000256" key="2">
    <source>
        <dbReference type="PROSITE-ProRule" id="PRU00168"/>
    </source>
</evidence>
<feature type="region of interest" description="Disordered" evidence="3">
    <location>
        <begin position="315"/>
        <end position="336"/>
    </location>
</feature>
<dbReference type="Gene3D" id="2.60.120.10">
    <property type="entry name" value="Jelly Rolls"/>
    <property type="match status" value="1"/>
</dbReference>
<feature type="region of interest" description="Disordered" evidence="3">
    <location>
        <begin position="1522"/>
        <end position="1612"/>
    </location>
</feature>
<feature type="region of interest" description="Disordered" evidence="3">
    <location>
        <begin position="1182"/>
        <end position="1204"/>
    </location>
</feature>
<dbReference type="SMART" id="SM00147">
    <property type="entry name" value="RasGEF"/>
    <property type="match status" value="1"/>
</dbReference>
<dbReference type="PROSITE" id="PS50212">
    <property type="entry name" value="RASGEF_NTER"/>
    <property type="match status" value="1"/>
</dbReference>
<accession>A0A158QGS7</accession>
<reference evidence="9" key="1">
    <citation type="submission" date="2016-04" db="UniProtKB">
        <authorList>
            <consortium name="WormBaseParasite"/>
        </authorList>
    </citation>
    <scope>IDENTIFICATION</scope>
</reference>
<feature type="domain" description="Ras-GEF" evidence="4">
    <location>
        <begin position="865"/>
        <end position="1146"/>
    </location>
</feature>
<feature type="compositionally biased region" description="Polar residues" evidence="3">
    <location>
        <begin position="11"/>
        <end position="69"/>
    </location>
</feature>
<dbReference type="Pfam" id="PF00618">
    <property type="entry name" value="RasGEF_N"/>
    <property type="match status" value="1"/>
</dbReference>
<evidence type="ECO:0000313" key="8">
    <source>
        <dbReference type="Proteomes" id="UP000278807"/>
    </source>
</evidence>
<feature type="region of interest" description="Disordered" evidence="3">
    <location>
        <begin position="1219"/>
        <end position="1238"/>
    </location>
</feature>
<dbReference type="InterPro" id="IPR023578">
    <property type="entry name" value="Ras_GEF_dom_sf"/>
</dbReference>
<evidence type="ECO:0000313" key="7">
    <source>
        <dbReference type="EMBL" id="VDN96557.1"/>
    </source>
</evidence>
<feature type="compositionally biased region" description="Low complexity" evidence="3">
    <location>
        <begin position="692"/>
        <end position="710"/>
    </location>
</feature>
<dbReference type="CDD" id="cd06224">
    <property type="entry name" value="REM"/>
    <property type="match status" value="1"/>
</dbReference>
<feature type="compositionally biased region" description="Low complexity" evidence="3">
    <location>
        <begin position="1496"/>
        <end position="1509"/>
    </location>
</feature>
<dbReference type="GO" id="GO:0016324">
    <property type="term" value="C:apical plasma membrane"/>
    <property type="evidence" value="ECO:0007669"/>
    <property type="project" value="TreeGrafter"/>
</dbReference>
<feature type="region of interest" description="Disordered" evidence="3">
    <location>
        <begin position="1481"/>
        <end position="1509"/>
    </location>
</feature>
<feature type="compositionally biased region" description="Low complexity" evidence="3">
    <location>
        <begin position="1182"/>
        <end position="1195"/>
    </location>
</feature>
<dbReference type="PROSITE" id="PS50042">
    <property type="entry name" value="CNMP_BINDING_3"/>
    <property type="match status" value="1"/>
</dbReference>
<dbReference type="PROSITE" id="PS00720">
    <property type="entry name" value="RASGEF"/>
    <property type="match status" value="1"/>
</dbReference>
<feature type="region of interest" description="Disordered" evidence="3">
    <location>
        <begin position="685"/>
        <end position="742"/>
    </location>
</feature>
<dbReference type="CDD" id="cd00038">
    <property type="entry name" value="CAP_ED"/>
    <property type="match status" value="1"/>
</dbReference>
<dbReference type="WBParaSite" id="HNAJ_0000069801-mRNA-1">
    <property type="protein sequence ID" value="HNAJ_0000069801-mRNA-1"/>
    <property type="gene ID" value="HNAJ_0000069801"/>
</dbReference>
<feature type="compositionally biased region" description="Acidic residues" evidence="3">
    <location>
        <begin position="116"/>
        <end position="135"/>
    </location>
</feature>
<protein>
    <submittedName>
        <fullName evidence="9">Rap guanine nucleotide exchange factor 2</fullName>
    </submittedName>
</protein>
<dbReference type="PROSITE" id="PS50009">
    <property type="entry name" value="RASGEF_CAT"/>
    <property type="match status" value="1"/>
</dbReference>
<evidence type="ECO:0000259" key="5">
    <source>
        <dbReference type="PROSITE" id="PS50042"/>
    </source>
</evidence>
<dbReference type="Proteomes" id="UP000278807">
    <property type="component" value="Unassembled WGS sequence"/>
</dbReference>
<dbReference type="InterPro" id="IPR008937">
    <property type="entry name" value="Ras-like_GEF"/>
</dbReference>
<dbReference type="InterPro" id="IPR000595">
    <property type="entry name" value="cNMP-bd_dom"/>
</dbReference>
<dbReference type="CDD" id="cd01785">
    <property type="entry name" value="RA_PDZ-GEF1"/>
    <property type="match status" value="1"/>
</dbReference>
<evidence type="ECO:0000313" key="9">
    <source>
        <dbReference type="WBParaSite" id="HNAJ_0000069801-mRNA-1"/>
    </source>
</evidence>
<dbReference type="InterPro" id="IPR019804">
    <property type="entry name" value="Ras_G-nucl-exch_fac_CS"/>
</dbReference>
<evidence type="ECO:0000259" key="6">
    <source>
        <dbReference type="PROSITE" id="PS50212"/>
    </source>
</evidence>
<feature type="compositionally biased region" description="Pro residues" evidence="3">
    <location>
        <begin position="1311"/>
        <end position="1324"/>
    </location>
</feature>
<dbReference type="GO" id="GO:0005085">
    <property type="term" value="F:guanyl-nucleotide exchange factor activity"/>
    <property type="evidence" value="ECO:0007669"/>
    <property type="project" value="UniProtKB-KW"/>
</dbReference>
<dbReference type="PANTHER" id="PTHR23113:SF249">
    <property type="entry name" value="RAP GUANINE NUCLEOTIDE EXCHANGE FACTOR 6"/>
    <property type="match status" value="1"/>
</dbReference>
<feature type="region of interest" description="Disordered" evidence="3">
    <location>
        <begin position="1282"/>
        <end position="1360"/>
    </location>
</feature>
<dbReference type="CDD" id="cd00155">
    <property type="entry name" value="RasGEF"/>
    <property type="match status" value="1"/>
</dbReference>
<dbReference type="Pfam" id="PF00617">
    <property type="entry name" value="RasGEF"/>
    <property type="match status" value="1"/>
</dbReference>
<dbReference type="OrthoDB" id="21144at2759"/>
<dbReference type="PANTHER" id="PTHR23113">
    <property type="entry name" value="GUANINE NUCLEOTIDE EXCHANGE FACTOR"/>
    <property type="match status" value="1"/>
</dbReference>
<feature type="compositionally biased region" description="Low complexity" evidence="3">
    <location>
        <begin position="323"/>
        <end position="334"/>
    </location>
</feature>
<keyword evidence="8" id="KW-1185">Reference proteome</keyword>
<dbReference type="Gene3D" id="1.20.870.10">
    <property type="entry name" value="Son of sevenless (SoS) protein Chain: S domain 1"/>
    <property type="match status" value="1"/>
</dbReference>
<feature type="domain" description="N-terminal Ras-GEF" evidence="6">
    <location>
        <begin position="336"/>
        <end position="459"/>
    </location>
</feature>
<feature type="compositionally biased region" description="Polar residues" evidence="3">
    <location>
        <begin position="1588"/>
        <end position="1602"/>
    </location>
</feature>
<feature type="compositionally biased region" description="Low complexity" evidence="3">
    <location>
        <begin position="1340"/>
        <end position="1360"/>
    </location>
</feature>
<feature type="domain" description="Cyclic nucleotide-binding" evidence="5">
    <location>
        <begin position="176"/>
        <end position="241"/>
    </location>
</feature>
<dbReference type="SMART" id="SM00229">
    <property type="entry name" value="RasGEFN"/>
    <property type="match status" value="1"/>
</dbReference>
<feature type="compositionally biased region" description="Polar residues" evidence="3">
    <location>
        <begin position="1547"/>
        <end position="1556"/>
    </location>
</feature>
<reference evidence="7 8" key="2">
    <citation type="submission" date="2018-11" db="EMBL/GenBank/DDBJ databases">
        <authorList>
            <consortium name="Pathogen Informatics"/>
        </authorList>
    </citation>
    <scope>NUCLEOTIDE SEQUENCE [LARGE SCALE GENOMIC DNA]</scope>
</reference>
<dbReference type="InterPro" id="IPR018490">
    <property type="entry name" value="cNMP-bd_dom_sf"/>
</dbReference>
<feature type="region of interest" description="Disordered" evidence="3">
    <location>
        <begin position="1"/>
        <end position="142"/>
    </location>
</feature>
<feature type="compositionally biased region" description="Low complexity" evidence="3">
    <location>
        <begin position="724"/>
        <end position="737"/>
    </location>
</feature>
<dbReference type="InterPro" id="IPR036964">
    <property type="entry name" value="RASGEF_cat_dom_sf"/>
</dbReference>
<feature type="compositionally biased region" description="Low complexity" evidence="3">
    <location>
        <begin position="1291"/>
        <end position="1310"/>
    </location>
</feature>
<dbReference type="InterPro" id="IPR000651">
    <property type="entry name" value="Ras-like_Gua-exchang_fac_N"/>
</dbReference>
<dbReference type="InterPro" id="IPR014710">
    <property type="entry name" value="RmlC-like_jellyroll"/>
</dbReference>
<feature type="compositionally biased region" description="Polar residues" evidence="3">
    <location>
        <begin position="1481"/>
        <end position="1490"/>
    </location>
</feature>
<name>A0A158QGS7_RODNA</name>
<dbReference type="GO" id="GO:0007265">
    <property type="term" value="P:Ras protein signal transduction"/>
    <property type="evidence" value="ECO:0007669"/>
    <property type="project" value="TreeGrafter"/>
</dbReference>
<dbReference type="InterPro" id="IPR001895">
    <property type="entry name" value="RASGEF_cat_dom"/>
</dbReference>